<dbReference type="RefSeq" id="WP_162666945.1">
    <property type="nucleotide sequence ID" value="NZ_LR593886.1"/>
</dbReference>
<evidence type="ECO:0000313" key="3">
    <source>
        <dbReference type="Proteomes" id="UP000464178"/>
    </source>
</evidence>
<accession>A0A6P2CSZ3</accession>
<dbReference type="Proteomes" id="UP000464178">
    <property type="component" value="Chromosome"/>
</dbReference>
<gene>
    <name evidence="2" type="ORF">SOIL9_56910</name>
</gene>
<evidence type="ECO:0000313" key="2">
    <source>
        <dbReference type="EMBL" id="VTR92023.1"/>
    </source>
</evidence>
<keyword evidence="3" id="KW-1185">Reference proteome</keyword>
<reference evidence="2 3" key="1">
    <citation type="submission" date="2019-05" db="EMBL/GenBank/DDBJ databases">
        <authorList>
            <consortium name="Science for Life Laboratories"/>
        </authorList>
    </citation>
    <scope>NUCLEOTIDE SEQUENCE [LARGE SCALE GENOMIC DNA]</scope>
    <source>
        <strain evidence="2">Soil9</strain>
    </source>
</reference>
<dbReference type="EMBL" id="LR593886">
    <property type="protein sequence ID" value="VTR92023.1"/>
    <property type="molecule type" value="Genomic_DNA"/>
</dbReference>
<feature type="region of interest" description="Disordered" evidence="1">
    <location>
        <begin position="391"/>
        <end position="410"/>
    </location>
</feature>
<proteinExistence type="predicted"/>
<feature type="compositionally biased region" description="Acidic residues" evidence="1">
    <location>
        <begin position="401"/>
        <end position="410"/>
    </location>
</feature>
<protein>
    <submittedName>
        <fullName evidence="2">Uncharacterized protein</fullName>
    </submittedName>
</protein>
<dbReference type="KEGG" id="gms:SOIL9_56910"/>
<dbReference type="AlphaFoldDB" id="A0A6P2CSZ3"/>
<name>A0A6P2CSZ3_9BACT</name>
<sequence>MADPIKRPVVGTIGPIYASHNPDARDPEPVIRDEEYFLVRVHSAQASYKGTWWTRLRSRVRHVVVTSQVTLKRNQPAEAFQHIQVVRPIRPREAVQLGLRPNLIDLVPAVVERVSVKFGLVLDQEDRLEKLTAGINGSGFLSTLSLAEPTLAAARAVAGVSKVVLDAFLPGEAQKGILEFSGDFNIGTGIKDLRPGYYVFLGTTDKGTPLPHEPKVEVEGASLLVDDKPVTDWSYFVLEVLTTRERGTNPDAEWSKLINKAEAEATNFANSPVTTKQKQEASQQRCQELLVRAQGLFETDPTYTKTERKAIIANAFKTCKDTIAGTGGRRSSAPEITKPWVETTLAALGVGEDDLAAVDDYKKRVETAKQLKTLIEQKDQQAQELWEMAEAQSRLPLRDEPEADADADPD</sequence>
<organism evidence="2 3">
    <name type="scientific">Gemmata massiliana</name>
    <dbReference type="NCBI Taxonomy" id="1210884"/>
    <lineage>
        <taxon>Bacteria</taxon>
        <taxon>Pseudomonadati</taxon>
        <taxon>Planctomycetota</taxon>
        <taxon>Planctomycetia</taxon>
        <taxon>Gemmatales</taxon>
        <taxon>Gemmataceae</taxon>
        <taxon>Gemmata</taxon>
    </lineage>
</organism>
<evidence type="ECO:0000256" key="1">
    <source>
        <dbReference type="SAM" id="MobiDB-lite"/>
    </source>
</evidence>